<dbReference type="InterPro" id="IPR006048">
    <property type="entry name" value="A-amylase/branching_C"/>
</dbReference>
<dbReference type="GO" id="GO:0043895">
    <property type="term" value="F:cyclomaltodextrin glucanotransferase activity"/>
    <property type="evidence" value="ECO:0007669"/>
    <property type="project" value="UniProtKB-EC"/>
</dbReference>
<organism evidence="16">
    <name type="scientific">Bacillus sp. 8SB</name>
    <dbReference type="NCBI Taxonomy" id="445330"/>
    <lineage>
        <taxon>Bacteria</taxon>
        <taxon>Bacillati</taxon>
        <taxon>Bacillota</taxon>
        <taxon>Bacilli</taxon>
        <taxon>Bacillales</taxon>
        <taxon>Bacillaceae</taxon>
        <taxon>Bacillus</taxon>
    </lineage>
</organism>
<dbReference type="GO" id="GO:0004556">
    <property type="term" value="F:alpha-amylase activity"/>
    <property type="evidence" value="ECO:0007669"/>
    <property type="project" value="InterPro"/>
</dbReference>
<keyword evidence="16" id="KW-0808">Transferase</keyword>
<dbReference type="SUPFAM" id="SSF81296">
    <property type="entry name" value="E set domains"/>
    <property type="match status" value="1"/>
</dbReference>
<dbReference type="SMART" id="SM01065">
    <property type="entry name" value="CBM_2"/>
    <property type="match status" value="1"/>
</dbReference>
<dbReference type="SMART" id="SM00632">
    <property type="entry name" value="Aamy_C"/>
    <property type="match status" value="1"/>
</dbReference>
<comment type="catalytic activity">
    <reaction evidence="1">
        <text>Cyclizes part of a (1-&gt;4)-alpha-D-glucan chain by formation of a (1-&gt;4)-alpha-D-glucosidic bond.</text>
        <dbReference type="EC" id="2.4.1.19"/>
    </reaction>
</comment>
<evidence type="ECO:0000256" key="1">
    <source>
        <dbReference type="ARBA" id="ARBA00000390"/>
    </source>
</evidence>
<dbReference type="Pfam" id="PF00686">
    <property type="entry name" value="CBM_20"/>
    <property type="match status" value="1"/>
</dbReference>
<accession>G0ZI11</accession>
<evidence type="ECO:0000256" key="3">
    <source>
        <dbReference type="ARBA" id="ARBA00004613"/>
    </source>
</evidence>
<dbReference type="InterPro" id="IPR017853">
    <property type="entry name" value="GH"/>
</dbReference>
<dbReference type="InterPro" id="IPR002909">
    <property type="entry name" value="IPT_dom"/>
</dbReference>
<evidence type="ECO:0000256" key="10">
    <source>
        <dbReference type="ARBA" id="ARBA00022729"/>
    </source>
</evidence>
<keyword evidence="7" id="KW-0964">Secreted</keyword>
<dbReference type="InterPro" id="IPR013783">
    <property type="entry name" value="Ig-like_fold"/>
</dbReference>
<evidence type="ECO:0000256" key="11">
    <source>
        <dbReference type="ARBA" id="ARBA00022837"/>
    </source>
</evidence>
<dbReference type="InterPro" id="IPR002044">
    <property type="entry name" value="CBM20"/>
</dbReference>
<protein>
    <recommendedName>
        <fullName evidence="6">Cyclomaltodextrin glucanotransferase</fullName>
        <ecNumber evidence="5">2.4.1.19</ecNumber>
    </recommendedName>
    <alternativeName>
        <fullName evidence="12">Cyclodextrin-glycosyltransferase</fullName>
    </alternativeName>
</protein>
<dbReference type="SMART" id="SM00642">
    <property type="entry name" value="Aamy"/>
    <property type="match status" value="1"/>
</dbReference>
<keyword evidence="8 16" id="KW-0328">Glycosyltransferase</keyword>
<evidence type="ECO:0000259" key="15">
    <source>
        <dbReference type="PROSITE" id="PS51166"/>
    </source>
</evidence>
<dbReference type="PRINTS" id="PR00110">
    <property type="entry name" value="ALPHAAMYLASE"/>
</dbReference>
<evidence type="ECO:0000256" key="14">
    <source>
        <dbReference type="SAM" id="SignalP"/>
    </source>
</evidence>
<evidence type="ECO:0000256" key="12">
    <source>
        <dbReference type="ARBA" id="ARBA00032019"/>
    </source>
</evidence>
<evidence type="ECO:0000256" key="7">
    <source>
        <dbReference type="ARBA" id="ARBA00022525"/>
    </source>
</evidence>
<name>G0ZI11_9BACI</name>
<dbReference type="CDD" id="cd11320">
    <property type="entry name" value="AmyAc_AmyMalt_CGTase_like"/>
    <property type="match status" value="1"/>
</dbReference>
<dbReference type="CDD" id="cd00604">
    <property type="entry name" value="IPT_CGTD"/>
    <property type="match status" value="1"/>
</dbReference>
<dbReference type="SUPFAM" id="SSF51011">
    <property type="entry name" value="Glycosyl hydrolase domain"/>
    <property type="match status" value="1"/>
</dbReference>
<dbReference type="InterPro" id="IPR006047">
    <property type="entry name" value="GH13_cat_dom"/>
</dbReference>
<dbReference type="InterPro" id="IPR013784">
    <property type="entry name" value="Carb-bd-like_fold"/>
</dbReference>
<keyword evidence="10 14" id="KW-0732">Signal</keyword>
<dbReference type="Gene3D" id="3.20.20.80">
    <property type="entry name" value="Glycosidases"/>
    <property type="match status" value="1"/>
</dbReference>
<dbReference type="Gene3D" id="2.60.40.10">
    <property type="entry name" value="Immunoglobulins"/>
    <property type="match status" value="2"/>
</dbReference>
<dbReference type="InterPro" id="IPR031319">
    <property type="entry name" value="A-amylase_C"/>
</dbReference>
<dbReference type="EMBL" id="JF280088">
    <property type="protein sequence ID" value="AEL33337.1"/>
    <property type="molecule type" value="Genomic_DNA"/>
</dbReference>
<dbReference type="InterPro" id="IPR014756">
    <property type="entry name" value="Ig_E-set"/>
</dbReference>
<gene>
    <name evidence="16" type="primary">cgt</name>
</gene>
<dbReference type="Gene3D" id="2.60.40.1180">
    <property type="entry name" value="Golgi alpha-mannosidase II"/>
    <property type="match status" value="1"/>
</dbReference>
<dbReference type="Pfam" id="PF01833">
    <property type="entry name" value="TIG"/>
    <property type="match status" value="1"/>
</dbReference>
<dbReference type="Pfam" id="PF00128">
    <property type="entry name" value="Alpha-amylase"/>
    <property type="match status" value="1"/>
</dbReference>
<evidence type="ECO:0000313" key="16">
    <source>
        <dbReference type="EMBL" id="AEL33337.1"/>
    </source>
</evidence>
<comment type="similarity">
    <text evidence="4 13">Belongs to the glycosyl hydrolase 13 family.</text>
</comment>
<dbReference type="GO" id="GO:2001070">
    <property type="term" value="F:starch binding"/>
    <property type="evidence" value="ECO:0007669"/>
    <property type="project" value="InterPro"/>
</dbReference>
<evidence type="ECO:0000256" key="4">
    <source>
        <dbReference type="ARBA" id="ARBA00008061"/>
    </source>
</evidence>
<comment type="subcellular location">
    <subcellularLocation>
        <location evidence="3">Secreted</location>
    </subcellularLocation>
</comment>
<dbReference type="Pfam" id="PF02806">
    <property type="entry name" value="Alpha-amylase_C"/>
    <property type="match status" value="1"/>
</dbReference>
<feature type="chain" id="PRO_5003411716" description="Cyclomaltodextrin glucanotransferase" evidence="14">
    <location>
        <begin position="30"/>
        <end position="704"/>
    </location>
</feature>
<dbReference type="EC" id="2.4.1.19" evidence="5"/>
<evidence type="ECO:0000256" key="2">
    <source>
        <dbReference type="ARBA" id="ARBA00001913"/>
    </source>
</evidence>
<dbReference type="PROSITE" id="PS51166">
    <property type="entry name" value="CBM20"/>
    <property type="match status" value="1"/>
</dbReference>
<dbReference type="GO" id="GO:0046872">
    <property type="term" value="F:metal ion binding"/>
    <property type="evidence" value="ECO:0007669"/>
    <property type="project" value="UniProtKB-KW"/>
</dbReference>
<evidence type="ECO:0000256" key="8">
    <source>
        <dbReference type="ARBA" id="ARBA00022676"/>
    </source>
</evidence>
<dbReference type="AlphaFoldDB" id="G0ZI11"/>
<feature type="domain" description="CBM20" evidence="15">
    <location>
        <begin position="599"/>
        <end position="704"/>
    </location>
</feature>
<dbReference type="SMR" id="G0ZI11"/>
<evidence type="ECO:0000256" key="13">
    <source>
        <dbReference type="RuleBase" id="RU003615"/>
    </source>
</evidence>
<dbReference type="GO" id="GO:0005975">
    <property type="term" value="P:carbohydrate metabolic process"/>
    <property type="evidence" value="ECO:0007669"/>
    <property type="project" value="InterPro"/>
</dbReference>
<dbReference type="InterPro" id="IPR006046">
    <property type="entry name" value="Alpha_amylase"/>
</dbReference>
<comment type="cofactor">
    <cofactor evidence="2">
        <name>Ca(2+)</name>
        <dbReference type="ChEBI" id="CHEBI:29108"/>
    </cofactor>
</comment>
<sequence length="704" mass="78745">MKKLRFLMKTIPLSLFLLLLLSLTTVAEADVTNKVDYSKDVIYQIVTDRFSDGDPSNNPTGAIYSQGCSDLHKYCGGDWQGIIDKINDGYLTDLGITAIWISQPVENVYALHPSGYTSYHGYWARDYKRTNPFYGDFSDFDRLIDTAHGNGIKVIMDFTPNHSSPALETDPTYAENGAIYDDGVLLGNYSNDPLNLFHHNGGTDFSSYEDSIYRNLYDLADYNLNNDIIDQYLKESIKLWLDKGIDGIRVDAVKHMSEGWQTALMSDIYGYKPVFTFGEWFLGAGEVDPQNHHFANESGMSLLDFQFGQTIREVLKDGNSDWYAFNEMIESTEEDYDEVIDQVTFIDNHDMSRFSIENSSNRHTDIALAVLLTSRGVPTIYYGTEQYLTGGNDPDNRKPMNDFDRSTTSYQIISSLASLRQSNPALGYGDTTERWINSDVYIYERKFGNNIVLTAVNSGNTSYSISNLNTSLPQGQYTDELHQLLDGNTITVNQNGSVNSFNLSPNGVSVWQFTEETTSPLIGHVGPMMGKAGNTITINGEGFGDNEGNVLFNSSSSEVISWSNSKIEIKVPNVTAGHYDITVVSANDSNSNTYDRFEVLTGDQVTVRFAVNNATTNLGTNLYIVGNVSELGNWDPDQAIGPMFNQVMYQYPTWYYDISVPAEENLEYKFIKKDGNGNVVWESGDNHTYTSPPAGTDTVIVDWQ</sequence>
<dbReference type="SUPFAM" id="SSF51445">
    <property type="entry name" value="(Trans)glycosidases"/>
    <property type="match status" value="1"/>
</dbReference>
<evidence type="ECO:0000256" key="9">
    <source>
        <dbReference type="ARBA" id="ARBA00022723"/>
    </source>
</evidence>
<evidence type="ECO:0000256" key="5">
    <source>
        <dbReference type="ARBA" id="ARBA00012542"/>
    </source>
</evidence>
<keyword evidence="11" id="KW-0106">Calcium</keyword>
<evidence type="ECO:0000256" key="6">
    <source>
        <dbReference type="ARBA" id="ARBA00019944"/>
    </source>
</evidence>
<dbReference type="GO" id="GO:0005576">
    <property type="term" value="C:extracellular region"/>
    <property type="evidence" value="ECO:0007669"/>
    <property type="project" value="UniProtKB-SubCell"/>
</dbReference>
<dbReference type="PANTHER" id="PTHR10357">
    <property type="entry name" value="ALPHA-AMYLASE FAMILY MEMBER"/>
    <property type="match status" value="1"/>
</dbReference>
<dbReference type="InterPro" id="IPR013780">
    <property type="entry name" value="Glyco_hydro_b"/>
</dbReference>
<feature type="signal peptide" evidence="14">
    <location>
        <begin position="1"/>
        <end position="29"/>
    </location>
</feature>
<dbReference type="SUPFAM" id="SSF49452">
    <property type="entry name" value="Starch-binding domain-like"/>
    <property type="match status" value="1"/>
</dbReference>
<dbReference type="PANTHER" id="PTHR10357:SF215">
    <property type="entry name" value="ALPHA-AMYLASE 1"/>
    <property type="match status" value="1"/>
</dbReference>
<proteinExistence type="inferred from homology"/>
<reference evidence="16" key="1">
    <citation type="submission" date="2011-01" db="EMBL/GenBank/DDBJ databases">
        <title>Sequence analysis, cloning and extracellular expression of cyclodextrin glucanotransferases from alkaliphilic Bacillus strains 20RF and 8SB.</title>
        <authorList>
            <person name="Petrova P.M."/>
            <person name="Tonkova A."/>
        </authorList>
    </citation>
    <scope>NUCLEOTIDE SEQUENCE</scope>
    <source>
        <strain evidence="16">8SB</strain>
    </source>
</reference>
<keyword evidence="9" id="KW-0479">Metal-binding</keyword>